<dbReference type="KEGG" id="afx:JZ786_14090"/>
<evidence type="ECO:0000313" key="5">
    <source>
        <dbReference type="Proteomes" id="UP000663505"/>
    </source>
</evidence>
<evidence type="ECO:0000259" key="3">
    <source>
        <dbReference type="PROSITE" id="PS51371"/>
    </source>
</evidence>
<evidence type="ECO:0000256" key="1">
    <source>
        <dbReference type="PROSITE-ProRule" id="PRU00703"/>
    </source>
</evidence>
<name>A0A9X7VV16_9BACL</name>
<organism evidence="4 5">
    <name type="scientific">Alicyclobacillus mengziensis</name>
    <dbReference type="NCBI Taxonomy" id="2931921"/>
    <lineage>
        <taxon>Bacteria</taxon>
        <taxon>Bacillati</taxon>
        <taxon>Bacillota</taxon>
        <taxon>Bacilli</taxon>
        <taxon>Bacillales</taxon>
        <taxon>Alicyclobacillaceae</taxon>
        <taxon>Alicyclobacillus</taxon>
    </lineage>
</organism>
<sequence>MQSNEHMRLNVDGIKIPTPGLIWARFCYTFLLRRYNNSETGSKCWPTREDQHRPDEERQQERDELRQNFLYVCKQPVLEVGVKRAVCVQAEEDLQEVARILGQKKFKKVPVISGQQLVGIISRGDVIRTAVKRFLNH</sequence>
<feature type="compositionally biased region" description="Basic and acidic residues" evidence="2">
    <location>
        <begin position="46"/>
        <end position="61"/>
    </location>
</feature>
<gene>
    <name evidence="4" type="ORF">JZ786_14090</name>
</gene>
<evidence type="ECO:0000256" key="2">
    <source>
        <dbReference type="SAM" id="MobiDB-lite"/>
    </source>
</evidence>
<dbReference type="Gene3D" id="3.10.580.10">
    <property type="entry name" value="CBS-domain"/>
    <property type="match status" value="1"/>
</dbReference>
<dbReference type="InterPro" id="IPR000644">
    <property type="entry name" value="CBS_dom"/>
</dbReference>
<feature type="domain" description="CBS" evidence="3">
    <location>
        <begin position="81"/>
        <end position="137"/>
    </location>
</feature>
<dbReference type="AlphaFoldDB" id="A0A9X7VV16"/>
<feature type="region of interest" description="Disordered" evidence="2">
    <location>
        <begin position="38"/>
        <end position="61"/>
    </location>
</feature>
<keyword evidence="1" id="KW-0129">CBS domain</keyword>
<keyword evidence="5" id="KW-1185">Reference proteome</keyword>
<dbReference type="PROSITE" id="PS51371">
    <property type="entry name" value="CBS"/>
    <property type="match status" value="1"/>
</dbReference>
<reference evidence="4 5" key="1">
    <citation type="submission" date="2021-02" db="EMBL/GenBank/DDBJ databases">
        <title>Alicyclobacillus curvatus sp. nov. and Alicyclobacillus mengziensis sp. nov., two acidophilic bacteria isolated from acid mine drainage.</title>
        <authorList>
            <person name="Huang Y."/>
        </authorList>
    </citation>
    <scope>NUCLEOTIDE SEQUENCE [LARGE SCALE GENOMIC DNA]</scope>
    <source>
        <strain evidence="4 5">S30H14</strain>
    </source>
</reference>
<evidence type="ECO:0000313" key="4">
    <source>
        <dbReference type="EMBL" id="QSO45681.1"/>
    </source>
</evidence>
<dbReference type="Proteomes" id="UP000663505">
    <property type="component" value="Chromosome"/>
</dbReference>
<proteinExistence type="predicted"/>
<accession>A0A9X7VV16</accession>
<dbReference type="EMBL" id="CP071182">
    <property type="protein sequence ID" value="QSO45681.1"/>
    <property type="molecule type" value="Genomic_DNA"/>
</dbReference>
<dbReference type="Pfam" id="PF00571">
    <property type="entry name" value="CBS"/>
    <property type="match status" value="1"/>
</dbReference>
<dbReference type="RefSeq" id="WP_206655050.1">
    <property type="nucleotide sequence ID" value="NZ_CP071182.1"/>
</dbReference>
<dbReference type="InterPro" id="IPR046342">
    <property type="entry name" value="CBS_dom_sf"/>
</dbReference>
<protein>
    <submittedName>
        <fullName evidence="4">CBS domain-containing protein</fullName>
    </submittedName>
</protein>
<dbReference type="SUPFAM" id="SSF54631">
    <property type="entry name" value="CBS-domain pair"/>
    <property type="match status" value="1"/>
</dbReference>
<dbReference type="SMART" id="SM00116">
    <property type="entry name" value="CBS"/>
    <property type="match status" value="1"/>
</dbReference>